<comment type="function">
    <text evidence="10">Releases the supercoiling and torsional tension of DNA, which is introduced during the DNA replication and transcription, by transiently cleaving and rejoining one strand of the DNA duplex. Introduces a single-strand break via transesterification at a target site in duplex DNA. The scissile phosphodiester is attacked by the catalytic tyrosine of the enzyme, resulting in the formation of a DNA-(5'-phosphotyrosyl)-enzyme intermediate and the expulsion of a 3'-OH DNA strand. The free DNA strand then undergoes passage around the unbroken strand, thus removing DNA supercoils. Finally, in the religation step, the DNA 3'-OH attacks the covalent intermediate to expel the active-site tyrosine and restore the DNA phosphodiester backbone.</text>
</comment>
<keyword evidence="7 10" id="KW-0799">Topoisomerase</keyword>
<dbReference type="EMBL" id="JBHSCR010000036">
    <property type="protein sequence ID" value="MFC4349834.1"/>
    <property type="molecule type" value="Genomic_DNA"/>
</dbReference>
<feature type="domain" description="Toprim" evidence="12">
    <location>
        <begin position="1"/>
        <end position="115"/>
    </location>
</feature>
<comment type="similarity">
    <text evidence="2 10">Belongs to the type IA topoisomerase family.</text>
</comment>
<comment type="caution">
    <text evidence="10">Lacks conserved residue(s) required for the propagation of feature annotation.</text>
</comment>
<comment type="catalytic activity">
    <reaction evidence="1 10">
        <text>ATP-independent breakage of single-stranded DNA, followed by passage and rejoining.</text>
        <dbReference type="EC" id="5.6.2.1"/>
    </reaction>
</comment>
<evidence type="ECO:0000256" key="4">
    <source>
        <dbReference type="ARBA" id="ARBA00022771"/>
    </source>
</evidence>
<dbReference type="PANTHER" id="PTHR42785">
    <property type="entry name" value="DNA TOPOISOMERASE, TYPE IA, CORE"/>
    <property type="match status" value="1"/>
</dbReference>
<comment type="caution">
    <text evidence="14">The sequence shown here is derived from an EMBL/GenBank/DDBJ whole genome shotgun (WGS) entry which is preliminary data.</text>
</comment>
<dbReference type="PANTHER" id="PTHR42785:SF1">
    <property type="entry name" value="DNA TOPOISOMERASE"/>
    <property type="match status" value="1"/>
</dbReference>
<feature type="site" description="Interaction with DNA" evidence="10">
    <location>
        <position position="142"/>
    </location>
</feature>
<dbReference type="HAMAP" id="MF_00952">
    <property type="entry name" value="Topoisom_1_prok"/>
    <property type="match status" value="1"/>
</dbReference>
<dbReference type="InterPro" id="IPR003602">
    <property type="entry name" value="Topo_IA_DNA-bd_dom"/>
</dbReference>
<feature type="domain" description="Topo IA-type catalytic" evidence="13">
    <location>
        <begin position="131"/>
        <end position="566"/>
    </location>
</feature>
<gene>
    <name evidence="10 14" type="primary">topA</name>
    <name evidence="14" type="ORF">ACFO5Q_18440</name>
</gene>
<organism evidence="14 15">
    <name type="scientific">Kordiimonas lipolytica</name>
    <dbReference type="NCBI Taxonomy" id="1662421"/>
    <lineage>
        <taxon>Bacteria</taxon>
        <taxon>Pseudomonadati</taxon>
        <taxon>Pseudomonadota</taxon>
        <taxon>Alphaproteobacteria</taxon>
        <taxon>Kordiimonadales</taxon>
        <taxon>Kordiimonadaceae</taxon>
        <taxon>Kordiimonas</taxon>
    </lineage>
</organism>
<evidence type="ECO:0000313" key="14">
    <source>
        <dbReference type="EMBL" id="MFC4349834.1"/>
    </source>
</evidence>
<keyword evidence="3" id="KW-0479">Metal-binding</keyword>
<accession>A0ABV8UH81</accession>
<keyword evidence="5" id="KW-0862">Zinc</keyword>
<evidence type="ECO:0000256" key="6">
    <source>
        <dbReference type="ARBA" id="ARBA00022842"/>
    </source>
</evidence>
<feature type="site" description="Interaction with DNA" evidence="10">
    <location>
        <position position="498"/>
    </location>
</feature>
<evidence type="ECO:0000256" key="1">
    <source>
        <dbReference type="ARBA" id="ARBA00000213"/>
    </source>
</evidence>
<dbReference type="InterPro" id="IPR013824">
    <property type="entry name" value="Topo_IA_cen_sub1"/>
</dbReference>
<evidence type="ECO:0000256" key="10">
    <source>
        <dbReference type="HAMAP-Rule" id="MF_00952"/>
    </source>
</evidence>
<dbReference type="Pfam" id="PF01131">
    <property type="entry name" value="Topoisom_bac"/>
    <property type="match status" value="1"/>
</dbReference>
<evidence type="ECO:0000259" key="12">
    <source>
        <dbReference type="PROSITE" id="PS50880"/>
    </source>
</evidence>
<feature type="region of interest" description="Interaction with DNA" evidence="10">
    <location>
        <begin position="165"/>
        <end position="170"/>
    </location>
</feature>
<comment type="subunit">
    <text evidence="10">Monomer.</text>
</comment>
<feature type="region of interest" description="Disordered" evidence="11">
    <location>
        <begin position="830"/>
        <end position="856"/>
    </location>
</feature>
<dbReference type="Gene3D" id="1.10.460.10">
    <property type="entry name" value="Topoisomerase I, domain 2"/>
    <property type="match status" value="1"/>
</dbReference>
<feature type="site" description="Interaction with DNA" evidence="10">
    <location>
        <position position="31"/>
    </location>
</feature>
<dbReference type="SUPFAM" id="SSF56712">
    <property type="entry name" value="Prokaryotic type I DNA topoisomerase"/>
    <property type="match status" value="1"/>
</dbReference>
<dbReference type="PROSITE" id="PS00396">
    <property type="entry name" value="TOPO_IA_1"/>
    <property type="match status" value="1"/>
</dbReference>
<dbReference type="PROSITE" id="PS52039">
    <property type="entry name" value="TOPO_IA_2"/>
    <property type="match status" value="1"/>
</dbReference>
<keyword evidence="6" id="KW-0460">Magnesium</keyword>
<feature type="site" description="Interaction with DNA" evidence="10">
    <location>
        <position position="157"/>
    </location>
</feature>
<evidence type="ECO:0000256" key="11">
    <source>
        <dbReference type="SAM" id="MobiDB-lite"/>
    </source>
</evidence>
<evidence type="ECO:0000313" key="15">
    <source>
        <dbReference type="Proteomes" id="UP001595776"/>
    </source>
</evidence>
<dbReference type="SMART" id="SM00436">
    <property type="entry name" value="TOP1Bc"/>
    <property type="match status" value="1"/>
</dbReference>
<feature type="active site" description="O-(5'-phospho-DNA)-tyrosine intermediate" evidence="10">
    <location>
        <position position="303"/>
    </location>
</feature>
<evidence type="ECO:0000256" key="2">
    <source>
        <dbReference type="ARBA" id="ARBA00009446"/>
    </source>
</evidence>
<dbReference type="PROSITE" id="PS50880">
    <property type="entry name" value="TOPRIM"/>
    <property type="match status" value="1"/>
</dbReference>
<feature type="site" description="Interaction with DNA" evidence="10">
    <location>
        <position position="145"/>
    </location>
</feature>
<dbReference type="InterPro" id="IPR023405">
    <property type="entry name" value="Topo_IA_core_domain"/>
</dbReference>
<evidence type="ECO:0000256" key="5">
    <source>
        <dbReference type="ARBA" id="ARBA00022833"/>
    </source>
</evidence>
<dbReference type="GO" id="GO:0003917">
    <property type="term" value="F:DNA topoisomerase type I (single strand cut, ATP-independent) activity"/>
    <property type="evidence" value="ECO:0007669"/>
    <property type="project" value="UniProtKB-EC"/>
</dbReference>
<dbReference type="Pfam" id="PF13368">
    <property type="entry name" value="Toprim_C_rpt"/>
    <property type="match status" value="3"/>
</dbReference>
<keyword evidence="4" id="KW-0863">Zinc-finger</keyword>
<dbReference type="InterPro" id="IPR013825">
    <property type="entry name" value="Topo_IA_cen_sub2"/>
</dbReference>
<dbReference type="CDD" id="cd03363">
    <property type="entry name" value="TOPRIM_TopoIA_TopoI"/>
    <property type="match status" value="1"/>
</dbReference>
<keyword evidence="15" id="KW-1185">Reference proteome</keyword>
<dbReference type="InterPro" id="IPR013498">
    <property type="entry name" value="Topo_IA_Znf"/>
</dbReference>
<feature type="site" description="Interaction with DNA" evidence="10">
    <location>
        <position position="141"/>
    </location>
</feature>
<keyword evidence="9 10" id="KW-0413">Isomerase</keyword>
<dbReference type="InterPro" id="IPR000380">
    <property type="entry name" value="Topo_IA"/>
</dbReference>
<dbReference type="Gene3D" id="1.10.290.10">
    <property type="entry name" value="Topoisomerase I, domain 4"/>
    <property type="match status" value="1"/>
</dbReference>
<dbReference type="SMART" id="SM00493">
    <property type="entry name" value="TOPRIM"/>
    <property type="match status" value="1"/>
</dbReference>
<dbReference type="RefSeq" id="WP_068144483.1">
    <property type="nucleotide sequence ID" value="NZ_JBHSCR010000036.1"/>
</dbReference>
<evidence type="ECO:0000256" key="8">
    <source>
        <dbReference type="ARBA" id="ARBA00023125"/>
    </source>
</evidence>
<dbReference type="CDD" id="cd00186">
    <property type="entry name" value="TOP1Ac"/>
    <property type="match status" value="1"/>
</dbReference>
<reference evidence="15" key="1">
    <citation type="journal article" date="2019" name="Int. J. Syst. Evol. Microbiol.">
        <title>The Global Catalogue of Microorganisms (GCM) 10K type strain sequencing project: providing services to taxonomists for standard genome sequencing and annotation.</title>
        <authorList>
            <consortium name="The Broad Institute Genomics Platform"/>
            <consortium name="The Broad Institute Genome Sequencing Center for Infectious Disease"/>
            <person name="Wu L."/>
            <person name="Ma J."/>
        </authorList>
    </citation>
    <scope>NUCLEOTIDE SEQUENCE [LARGE SCALE GENOMIC DNA]</scope>
    <source>
        <strain evidence="15">CGMCC 1.15304</strain>
    </source>
</reference>
<dbReference type="InterPro" id="IPR013826">
    <property type="entry name" value="Topo_IA_cen_sub3"/>
</dbReference>
<evidence type="ECO:0000256" key="7">
    <source>
        <dbReference type="ARBA" id="ARBA00023029"/>
    </source>
</evidence>
<evidence type="ECO:0000259" key="13">
    <source>
        <dbReference type="PROSITE" id="PS52039"/>
    </source>
</evidence>
<dbReference type="InterPro" id="IPR028612">
    <property type="entry name" value="Topoisom_1_IA"/>
</dbReference>
<dbReference type="Proteomes" id="UP001595776">
    <property type="component" value="Unassembled WGS sequence"/>
</dbReference>
<dbReference type="InterPro" id="IPR006171">
    <property type="entry name" value="TOPRIM_dom"/>
</dbReference>
<dbReference type="InterPro" id="IPR013497">
    <property type="entry name" value="Topo_IA_cen"/>
</dbReference>
<evidence type="ECO:0000256" key="3">
    <source>
        <dbReference type="ARBA" id="ARBA00022723"/>
    </source>
</evidence>
<dbReference type="InterPro" id="IPR034149">
    <property type="entry name" value="TOPRIM_TopoI"/>
</dbReference>
<evidence type="ECO:0000256" key="9">
    <source>
        <dbReference type="ARBA" id="ARBA00023235"/>
    </source>
</evidence>
<proteinExistence type="inferred from homology"/>
<dbReference type="InterPro" id="IPR003601">
    <property type="entry name" value="Topo_IA_2"/>
</dbReference>
<dbReference type="PRINTS" id="PR00417">
    <property type="entry name" value="PRTPISMRASEI"/>
</dbReference>
<feature type="site" description="Interaction with DNA" evidence="10">
    <location>
        <position position="305"/>
    </location>
</feature>
<dbReference type="Gene3D" id="3.30.65.10">
    <property type="entry name" value="Bacterial Topoisomerase I, domain 1"/>
    <property type="match status" value="1"/>
</dbReference>
<name>A0ABV8UH81_9PROT</name>
<dbReference type="Gene3D" id="3.40.50.140">
    <property type="match status" value="1"/>
</dbReference>
<protein>
    <recommendedName>
        <fullName evidence="10">DNA topoisomerase 1</fullName>
        <ecNumber evidence="10">5.6.2.1</ecNumber>
    </recommendedName>
    <alternativeName>
        <fullName evidence="10">DNA topoisomerase I</fullName>
    </alternativeName>
</protein>
<dbReference type="SMART" id="SM00437">
    <property type="entry name" value="TOP1Ac"/>
    <property type="match status" value="1"/>
</dbReference>
<sequence>MNVVIVESPAKAKTINKYLGKDYKVLASFGHVRDLPAKDGSVKPDEDFAMDWVVDRDSNKRLTEIANAVKGADKLYLATDPDREGEAISWHVLEVLNKKKALKDVAVKRVVFNEITKSAILKAMAEPRDLDDELVHAYLARRALDYLVGFTLSPVLWRKLPGARSAGRVQSVALRLICERENEIEKFVPQEYWSVEAGVKGDAGKSFMSRLFAMNGDKLKKYDLNNEVDAKAAAALIERTPLKVSAVERKPARRHPQPPFTTSTLQQEAARKLGFPAQRTMRVAQSLYEGKPIDGEVTGLITYMRTDGVTIAQEALNATRGVIESRYGDKYLPDSPRVYKTKAKNAQEAHEAIRPTDPMRTPNEVSHALDADEKKLYELIWRRTIASQMESAVAERTTVTIMNADQSAELRATGTIIQFDGFLSVYQEGKDDEGDEDETRLPMIKEGEVLTLEGVEPKQHFTDAPPRFTEASLVKRMEELGIGRPSTYASILSVLRDRSYVHMERNRFIPDDKGRLVTAFLEKFFTRYVEYDFTANLEEQLDHISAGEEDWKKVLADFWHAFKPKTEEIIGVRNSVVIDALDEFLEHMMFPDASTNPDARKCPKCEDGRLGLKTSRYGAFIGCSNYPECGYTRQFGNKGDDGEGNSDEPTTLGDDPETGEPISIRTGRFGPYIQVGEAVKGEKPKRASIPKDVDQGDIDLEKALALLSLPREIGAHPEDGKPITSAIGRYGPYVAHDGTYAKLQSSEEVFTVGLNRAVSLVADAKAKKGGGKTVLKELGEHPDDGDAVRVLDGRYGPYVNHKRTNATLPKGTEPESVTLEQALEWLAAKAKKPAKKKAAAKKAPAKKKAAPKKKAS</sequence>
<dbReference type="NCBIfam" id="TIGR01051">
    <property type="entry name" value="topA_bact"/>
    <property type="match status" value="1"/>
</dbReference>
<dbReference type="EC" id="5.6.2.1" evidence="10"/>
<dbReference type="Gene3D" id="2.70.20.10">
    <property type="entry name" value="Topoisomerase I, domain 3"/>
    <property type="match status" value="1"/>
</dbReference>
<keyword evidence="8 10" id="KW-0238">DNA-binding</keyword>
<dbReference type="InterPro" id="IPR023406">
    <property type="entry name" value="Topo_IA_AS"/>
</dbReference>
<feature type="region of interest" description="Disordered" evidence="11">
    <location>
        <begin position="637"/>
        <end position="665"/>
    </location>
</feature>
<dbReference type="Pfam" id="PF01751">
    <property type="entry name" value="Toprim"/>
    <property type="match status" value="1"/>
</dbReference>
<dbReference type="Pfam" id="PF01396">
    <property type="entry name" value="Zn_ribbon_Top1"/>
    <property type="match status" value="1"/>
</dbReference>
<dbReference type="InterPro" id="IPR025589">
    <property type="entry name" value="Toprim_C_rpt"/>
</dbReference>
<dbReference type="SUPFAM" id="SSF57783">
    <property type="entry name" value="Zinc beta-ribbon"/>
    <property type="match status" value="1"/>
</dbReference>
<dbReference type="InterPro" id="IPR005733">
    <property type="entry name" value="TopoI_bac-type"/>
</dbReference>